<evidence type="ECO:0008006" key="3">
    <source>
        <dbReference type="Google" id="ProtNLM"/>
    </source>
</evidence>
<name>A0ABP7YKV0_9ACTN</name>
<gene>
    <name evidence="1" type="ORF">GCM10022416_22340</name>
</gene>
<evidence type="ECO:0000313" key="2">
    <source>
        <dbReference type="Proteomes" id="UP001500266"/>
    </source>
</evidence>
<dbReference type="SUPFAM" id="SSF46689">
    <property type="entry name" value="Homeodomain-like"/>
    <property type="match status" value="1"/>
</dbReference>
<sequence>MGLSQAGVLHYFGSRDELLLAVLEHRATLGSGRQSVWGLAERERHPVQTRKWQIDQHASGSG</sequence>
<dbReference type="Proteomes" id="UP001500266">
    <property type="component" value="Unassembled WGS sequence"/>
</dbReference>
<protein>
    <recommendedName>
        <fullName evidence="3">HTH tetR-type domain-containing protein</fullName>
    </recommendedName>
</protein>
<dbReference type="InterPro" id="IPR009057">
    <property type="entry name" value="Homeodomain-like_sf"/>
</dbReference>
<comment type="caution">
    <text evidence="1">The sequence shown here is derived from an EMBL/GenBank/DDBJ whole genome shotgun (WGS) entry which is preliminary data.</text>
</comment>
<evidence type="ECO:0000313" key="1">
    <source>
        <dbReference type="EMBL" id="GAA4137643.1"/>
    </source>
</evidence>
<keyword evidence="2" id="KW-1185">Reference proteome</keyword>
<reference evidence="2" key="1">
    <citation type="journal article" date="2019" name="Int. J. Syst. Evol. Microbiol.">
        <title>The Global Catalogue of Microorganisms (GCM) 10K type strain sequencing project: providing services to taxonomists for standard genome sequencing and annotation.</title>
        <authorList>
            <consortium name="The Broad Institute Genomics Platform"/>
            <consortium name="The Broad Institute Genome Sequencing Center for Infectious Disease"/>
            <person name="Wu L."/>
            <person name="Ma J."/>
        </authorList>
    </citation>
    <scope>NUCLEOTIDE SEQUENCE [LARGE SCALE GENOMIC DNA]</scope>
    <source>
        <strain evidence="2">JCM 17316</strain>
    </source>
</reference>
<dbReference type="EMBL" id="BAABDO010000024">
    <property type="protein sequence ID" value="GAA4137643.1"/>
    <property type="molecule type" value="Genomic_DNA"/>
</dbReference>
<dbReference type="Gene3D" id="1.10.357.10">
    <property type="entry name" value="Tetracycline Repressor, domain 2"/>
    <property type="match status" value="1"/>
</dbReference>
<proteinExistence type="predicted"/>
<organism evidence="1 2">
    <name type="scientific">Actinomadura keratinilytica</name>
    <dbReference type="NCBI Taxonomy" id="547461"/>
    <lineage>
        <taxon>Bacteria</taxon>
        <taxon>Bacillati</taxon>
        <taxon>Actinomycetota</taxon>
        <taxon>Actinomycetes</taxon>
        <taxon>Streptosporangiales</taxon>
        <taxon>Thermomonosporaceae</taxon>
        <taxon>Actinomadura</taxon>
    </lineage>
</organism>
<accession>A0ABP7YKV0</accession>